<dbReference type="SUPFAM" id="SSF52540">
    <property type="entry name" value="P-loop containing nucleoside triphosphate hydrolases"/>
    <property type="match status" value="2"/>
</dbReference>
<dbReference type="InterPro" id="IPR013563">
    <property type="entry name" value="Oligopep_ABC_C"/>
</dbReference>
<reference evidence="12 13" key="1">
    <citation type="submission" date="2020-01" db="EMBL/GenBank/DDBJ databases">
        <title>Insect and environment-associated Actinomycetes.</title>
        <authorList>
            <person name="Currrie C."/>
            <person name="Chevrette M."/>
            <person name="Carlson C."/>
            <person name="Stubbendieck R."/>
            <person name="Wendt-Pienkowski E."/>
        </authorList>
    </citation>
    <scope>NUCLEOTIDE SEQUENCE [LARGE SCALE GENOMIC DNA]</scope>
    <source>
        <strain evidence="12 13">SID8386</strain>
    </source>
</reference>
<dbReference type="EMBL" id="JAAGNC010000222">
    <property type="protein sequence ID" value="NEC62899.1"/>
    <property type="molecule type" value="Genomic_DNA"/>
</dbReference>
<dbReference type="Pfam" id="PF08352">
    <property type="entry name" value="oligo_HPY"/>
    <property type="match status" value="2"/>
</dbReference>
<dbReference type="PROSITE" id="PS50893">
    <property type="entry name" value="ABC_TRANSPORTER_2"/>
    <property type="match status" value="2"/>
</dbReference>
<dbReference type="InterPro" id="IPR050388">
    <property type="entry name" value="ABC_Ni/Peptide_Import"/>
</dbReference>
<dbReference type="PANTHER" id="PTHR43297">
    <property type="entry name" value="OLIGOPEPTIDE TRANSPORT ATP-BINDING PROTEIN APPD"/>
    <property type="match status" value="1"/>
</dbReference>
<keyword evidence="8" id="KW-1278">Translocase</keyword>
<feature type="domain" description="ABC transporter" evidence="11">
    <location>
        <begin position="37"/>
        <end position="280"/>
    </location>
</feature>
<evidence type="ECO:0000259" key="11">
    <source>
        <dbReference type="PROSITE" id="PS50893"/>
    </source>
</evidence>
<evidence type="ECO:0000256" key="8">
    <source>
        <dbReference type="ARBA" id="ARBA00022967"/>
    </source>
</evidence>
<keyword evidence="6" id="KW-0547">Nucleotide-binding</keyword>
<dbReference type="InterPro" id="IPR003439">
    <property type="entry name" value="ABC_transporter-like_ATP-bd"/>
</dbReference>
<dbReference type="PROSITE" id="PS00211">
    <property type="entry name" value="ABC_TRANSPORTER_1"/>
    <property type="match status" value="2"/>
</dbReference>
<feature type="domain" description="ABC transporter" evidence="11">
    <location>
        <begin position="384"/>
        <end position="624"/>
    </location>
</feature>
<dbReference type="NCBIfam" id="NF008453">
    <property type="entry name" value="PRK11308.1"/>
    <property type="match status" value="2"/>
</dbReference>
<keyword evidence="3" id="KW-0813">Transport</keyword>
<sequence length="635" mass="67759">MNGRRSTVNPPGTLPIGERGNGKAPALEAALLSVAGLHVRSVPTRTAQPRILVREASFDLARGESLGIVGESGSGKSLTARSIAGLLPAGLQAGGAVRFAGQELLGRDQRSWRELRGTRMSLLLQDPFTMLNPLQTAGAHIAESLRLSRRRGRERKDAVAERLDEVGLAPDVAGRYPFQLSGGMRQRVALAAALAGDPELLIADEPTTALDVTTQAEVLSLLAELRRSRGMSLILITHDLRVAFSVCDRILVMYAGSMLEQAPAPELRSAPAHPYTLGLLTADPPSTHYVQELTSIPGSVPQADSVTTCCPFSARCNWVRPECTTAAPALRPVGEERFSACIRVAEIRGEMAAELGALSASGEAPPATATVRPILTVTDLRKTFRSHNLVGRSRASTALDGVSLEIGEGESLGLVGETGSGKTTVARSVLGLVQPDSGRIAVAGLEAGDFRRLGRRGRRELRRTVQVVFQDPYSSLNPALTIGATLSEVIGMRGDAADPEQEVEELLGQVGLPAAYAERRPSALSGGERQRIAIARAIALRPKLLICDEPVAALDVSAQAQVLELLREIRRRSGMSMVFITHDLSVVRQMTERIVVLYRGKIVESGETATVLDQPGHAYTRRLLAAVPGRPDGVR</sequence>
<organism evidence="12 13">
    <name type="scientific">Amycolatopsis rubida</name>
    <dbReference type="NCBI Taxonomy" id="112413"/>
    <lineage>
        <taxon>Bacteria</taxon>
        <taxon>Bacillati</taxon>
        <taxon>Actinomycetota</taxon>
        <taxon>Actinomycetes</taxon>
        <taxon>Pseudonocardiales</taxon>
        <taxon>Pseudonocardiaceae</taxon>
        <taxon>Amycolatopsis</taxon>
    </lineage>
</organism>
<evidence type="ECO:0000256" key="10">
    <source>
        <dbReference type="SAM" id="MobiDB-lite"/>
    </source>
</evidence>
<dbReference type="PANTHER" id="PTHR43297:SF14">
    <property type="entry name" value="ATPASE AAA-TYPE CORE DOMAIN-CONTAINING PROTEIN"/>
    <property type="match status" value="1"/>
</dbReference>
<keyword evidence="5" id="KW-0997">Cell inner membrane</keyword>
<evidence type="ECO:0000256" key="6">
    <source>
        <dbReference type="ARBA" id="ARBA00022741"/>
    </source>
</evidence>
<evidence type="ECO:0000256" key="4">
    <source>
        <dbReference type="ARBA" id="ARBA00022475"/>
    </source>
</evidence>
<keyword evidence="13" id="KW-1185">Reference proteome</keyword>
<keyword evidence="9" id="KW-0472">Membrane</keyword>
<dbReference type="InterPro" id="IPR003593">
    <property type="entry name" value="AAA+_ATPase"/>
</dbReference>
<dbReference type="NCBIfam" id="NF007739">
    <property type="entry name" value="PRK10419.1"/>
    <property type="match status" value="2"/>
</dbReference>
<comment type="similarity">
    <text evidence="2">Belongs to the ABC transporter superfamily.</text>
</comment>
<keyword evidence="7 12" id="KW-0067">ATP-binding</keyword>
<dbReference type="InterPro" id="IPR017871">
    <property type="entry name" value="ABC_transporter-like_CS"/>
</dbReference>
<evidence type="ECO:0000256" key="9">
    <source>
        <dbReference type="ARBA" id="ARBA00023136"/>
    </source>
</evidence>
<feature type="compositionally biased region" description="Polar residues" evidence="10">
    <location>
        <begin position="1"/>
        <end position="10"/>
    </location>
</feature>
<dbReference type="NCBIfam" id="TIGR01727">
    <property type="entry name" value="oligo_HPY"/>
    <property type="match status" value="1"/>
</dbReference>
<comment type="caution">
    <text evidence="12">The sequence shown here is derived from an EMBL/GenBank/DDBJ whole genome shotgun (WGS) entry which is preliminary data.</text>
</comment>
<evidence type="ECO:0000256" key="7">
    <source>
        <dbReference type="ARBA" id="ARBA00022840"/>
    </source>
</evidence>
<dbReference type="GO" id="GO:0005524">
    <property type="term" value="F:ATP binding"/>
    <property type="evidence" value="ECO:0007669"/>
    <property type="project" value="UniProtKB-KW"/>
</dbReference>
<protein>
    <submittedName>
        <fullName evidence="12">ABC transporter ATP-binding protein</fullName>
    </submittedName>
</protein>
<evidence type="ECO:0000256" key="3">
    <source>
        <dbReference type="ARBA" id="ARBA00022448"/>
    </source>
</evidence>
<accession>A0ABX0C571</accession>
<proteinExistence type="inferred from homology"/>
<evidence type="ECO:0000256" key="1">
    <source>
        <dbReference type="ARBA" id="ARBA00004202"/>
    </source>
</evidence>
<feature type="region of interest" description="Disordered" evidence="10">
    <location>
        <begin position="1"/>
        <end position="21"/>
    </location>
</feature>
<dbReference type="Pfam" id="PF00005">
    <property type="entry name" value="ABC_tran"/>
    <property type="match status" value="2"/>
</dbReference>
<keyword evidence="4" id="KW-1003">Cell membrane</keyword>
<evidence type="ECO:0000313" key="13">
    <source>
        <dbReference type="Proteomes" id="UP000470404"/>
    </source>
</evidence>
<dbReference type="Gene3D" id="3.40.50.300">
    <property type="entry name" value="P-loop containing nucleotide triphosphate hydrolases"/>
    <property type="match status" value="2"/>
</dbReference>
<gene>
    <name evidence="12" type="ORF">G3I59_46740</name>
</gene>
<evidence type="ECO:0000256" key="5">
    <source>
        <dbReference type="ARBA" id="ARBA00022519"/>
    </source>
</evidence>
<evidence type="ECO:0000313" key="12">
    <source>
        <dbReference type="EMBL" id="NEC62899.1"/>
    </source>
</evidence>
<dbReference type="SMART" id="SM00382">
    <property type="entry name" value="AAA"/>
    <property type="match status" value="2"/>
</dbReference>
<evidence type="ECO:0000256" key="2">
    <source>
        <dbReference type="ARBA" id="ARBA00005417"/>
    </source>
</evidence>
<dbReference type="Proteomes" id="UP000470404">
    <property type="component" value="Unassembled WGS sequence"/>
</dbReference>
<dbReference type="InterPro" id="IPR027417">
    <property type="entry name" value="P-loop_NTPase"/>
</dbReference>
<comment type="subcellular location">
    <subcellularLocation>
        <location evidence="1">Cell membrane</location>
        <topology evidence="1">Peripheral membrane protein</topology>
    </subcellularLocation>
</comment>
<name>A0ABX0C571_9PSEU</name>
<dbReference type="CDD" id="cd03257">
    <property type="entry name" value="ABC_NikE_OppD_transporters"/>
    <property type="match status" value="2"/>
</dbReference>